<sequence length="77" mass="8827">MDTEFVAVLRPYLKYAGDREITADARLRDLGLDSMRAIELLFAIEDTFGVSIPDERLTDETFETGRSLWSVVEELRT</sequence>
<dbReference type="InterPro" id="IPR009081">
    <property type="entry name" value="PP-bd_ACP"/>
</dbReference>
<dbReference type="SUPFAM" id="SSF47336">
    <property type="entry name" value="ACP-like"/>
    <property type="match status" value="1"/>
</dbReference>
<protein>
    <submittedName>
        <fullName evidence="4">Phosphopantetheine attachment site</fullName>
    </submittedName>
</protein>
<gene>
    <name evidence="4" type="ORF">GC106_66710</name>
</gene>
<dbReference type="Pfam" id="PF00550">
    <property type="entry name" value="PP-binding"/>
    <property type="match status" value="1"/>
</dbReference>
<dbReference type="InterPro" id="IPR020806">
    <property type="entry name" value="PKS_PP-bd"/>
</dbReference>
<dbReference type="PROSITE" id="PS50075">
    <property type="entry name" value="CARRIER"/>
    <property type="match status" value="1"/>
</dbReference>
<dbReference type="Gene3D" id="1.10.1200.10">
    <property type="entry name" value="ACP-like"/>
    <property type="match status" value="1"/>
</dbReference>
<feature type="domain" description="Carrier" evidence="3">
    <location>
        <begin position="1"/>
        <end position="76"/>
    </location>
</feature>
<dbReference type="InterPro" id="IPR036736">
    <property type="entry name" value="ACP-like_sf"/>
</dbReference>
<evidence type="ECO:0000256" key="1">
    <source>
        <dbReference type="ARBA" id="ARBA00022450"/>
    </source>
</evidence>
<dbReference type="Proteomes" id="UP000763557">
    <property type="component" value="Unassembled WGS sequence"/>
</dbReference>
<evidence type="ECO:0000256" key="2">
    <source>
        <dbReference type="ARBA" id="ARBA00022553"/>
    </source>
</evidence>
<accession>A0ABX2FDG7</accession>
<dbReference type="RefSeq" id="WP_173139584.1">
    <property type="nucleotide sequence ID" value="NZ_CBCSGW010000023.1"/>
</dbReference>
<evidence type="ECO:0000259" key="3">
    <source>
        <dbReference type="PROSITE" id="PS50075"/>
    </source>
</evidence>
<dbReference type="PROSITE" id="PS00012">
    <property type="entry name" value="PHOSPHOPANTETHEINE"/>
    <property type="match status" value="1"/>
</dbReference>
<dbReference type="InterPro" id="IPR006162">
    <property type="entry name" value="Ppantetheine_attach_site"/>
</dbReference>
<organism evidence="4 5">
    <name type="scientific">Kibdelosporangium persicum</name>
    <dbReference type="NCBI Taxonomy" id="2698649"/>
    <lineage>
        <taxon>Bacteria</taxon>
        <taxon>Bacillati</taxon>
        <taxon>Actinomycetota</taxon>
        <taxon>Actinomycetes</taxon>
        <taxon>Pseudonocardiales</taxon>
        <taxon>Pseudonocardiaceae</taxon>
        <taxon>Kibdelosporangium</taxon>
    </lineage>
</organism>
<evidence type="ECO:0000313" key="4">
    <source>
        <dbReference type="EMBL" id="NRN69414.1"/>
    </source>
</evidence>
<dbReference type="SMART" id="SM00823">
    <property type="entry name" value="PKS_PP"/>
    <property type="match status" value="1"/>
</dbReference>
<comment type="caution">
    <text evidence="4">The sequence shown here is derived from an EMBL/GenBank/DDBJ whole genome shotgun (WGS) entry which is preliminary data.</text>
</comment>
<dbReference type="EMBL" id="JAAATY010000027">
    <property type="protein sequence ID" value="NRN69414.1"/>
    <property type="molecule type" value="Genomic_DNA"/>
</dbReference>
<proteinExistence type="predicted"/>
<keyword evidence="5" id="KW-1185">Reference proteome</keyword>
<evidence type="ECO:0000313" key="5">
    <source>
        <dbReference type="Proteomes" id="UP000763557"/>
    </source>
</evidence>
<name>A0ABX2FDG7_9PSEU</name>
<keyword evidence="2" id="KW-0597">Phosphoprotein</keyword>
<reference evidence="4 5" key="1">
    <citation type="submission" date="2020-01" db="EMBL/GenBank/DDBJ databases">
        <title>Kibdelosporangium persica a novel Actinomycetes from a hot desert in Iran.</title>
        <authorList>
            <person name="Safaei N."/>
            <person name="Zaburannyi N."/>
            <person name="Mueller R."/>
            <person name="Wink J."/>
        </authorList>
    </citation>
    <scope>NUCLEOTIDE SEQUENCE [LARGE SCALE GENOMIC DNA]</scope>
    <source>
        <strain evidence="4 5">4NS15</strain>
    </source>
</reference>
<keyword evidence="1" id="KW-0596">Phosphopantetheine</keyword>